<dbReference type="InterPro" id="IPR011044">
    <property type="entry name" value="Quino_amine_DH_bsu"/>
</dbReference>
<accession>A0A1G7RDX3</accession>
<dbReference type="Gene3D" id="2.130.10.10">
    <property type="entry name" value="YVTN repeat-like/Quinoprotein amine dehydrogenase"/>
    <property type="match status" value="1"/>
</dbReference>
<proteinExistence type="predicted"/>
<feature type="transmembrane region" description="Helical" evidence="2">
    <location>
        <begin position="699"/>
        <end position="719"/>
    </location>
</feature>
<sequence length="725" mass="74327">MTWWHRIGRVVSGGGRESASFVAALLGVLVLAGAALGQGISRTSVAVSDGLTWLGDDQRGEVVQVNPVSGKPQTRLQISGPDSQLEIAQEDGRLIVLNRRTGEITVIDLATLLASGRRQAPPGATSKVLVSNGMVFVVDRAAGTVHTADPLTLADIGSVWEAGQPLADAVVDEGGVLWLVDHGGTLRSLDWLDDEERFRERSHRQVEGAGPRTVLVPHDQGVTLIGLDGGVVVRDGTGADVSRSTDRTDAEVIAAQRAPTDLVPASVPDSSVVVLVVDGQVLRVDVTAYGCPKPGRPAVFRDKVYVPCKGSGKVIILDRGGKRGGDDIRTSGGSDPELVFDDGRLFVNVPGSSTGVLVDPDGATRSLTIRSPELPVKDPDRSPPPSVPPPPPPPPPPNPSEPVKPPRYPGNTNNGNGSTTEVAPPTTTAPPSSASGGAGPAAPAGVTVREKSRSSSALVVTVSWTAAASADPVVGYTVTGSGSFSGGTVSAQVAGTSSELSIPCAGSTFCTSGRLDVTVRASTATQAGAAGMAAFTVTAPATTTTKPPNTPQPTTTTTTPPPTTTTTTPPYTPPPTTTTTPPPPSLPTAGATVITGASGGRLMQTRTLTLAPPADWATHNGRCELVNKTYGYGEPIACNATTATVFLEEGSNSIVVRAFAASGAGQVDSAARVLNFTYDECNGKPNCIPKRMPASVETAPMGAGGLGLLVCAFLLRIGVRRDEDK</sequence>
<organism evidence="3 4">
    <name type="scientific">Lentzea fradiae</name>
    <dbReference type="NCBI Taxonomy" id="200378"/>
    <lineage>
        <taxon>Bacteria</taxon>
        <taxon>Bacillati</taxon>
        <taxon>Actinomycetota</taxon>
        <taxon>Actinomycetes</taxon>
        <taxon>Pseudonocardiales</taxon>
        <taxon>Pseudonocardiaceae</taxon>
        <taxon>Lentzea</taxon>
    </lineage>
</organism>
<protein>
    <recommendedName>
        <fullName evidence="5">Fibronectin type-III domain-containing protein</fullName>
    </recommendedName>
</protein>
<keyword evidence="2" id="KW-0812">Transmembrane</keyword>
<evidence type="ECO:0008006" key="5">
    <source>
        <dbReference type="Google" id="ProtNLM"/>
    </source>
</evidence>
<dbReference type="AlphaFoldDB" id="A0A1G7RDX3"/>
<keyword evidence="2" id="KW-1133">Transmembrane helix</keyword>
<feature type="compositionally biased region" description="Basic and acidic residues" evidence="1">
    <location>
        <begin position="319"/>
        <end position="329"/>
    </location>
</feature>
<dbReference type="InterPro" id="IPR015943">
    <property type="entry name" value="WD40/YVTN_repeat-like_dom_sf"/>
</dbReference>
<reference evidence="4" key="1">
    <citation type="submission" date="2016-10" db="EMBL/GenBank/DDBJ databases">
        <authorList>
            <person name="Varghese N."/>
            <person name="Submissions S."/>
        </authorList>
    </citation>
    <scope>NUCLEOTIDE SEQUENCE [LARGE SCALE GENOMIC DNA]</scope>
    <source>
        <strain evidence="4">CGMCC 4.3506</strain>
    </source>
</reference>
<evidence type="ECO:0000256" key="1">
    <source>
        <dbReference type="SAM" id="MobiDB-lite"/>
    </source>
</evidence>
<evidence type="ECO:0000256" key="2">
    <source>
        <dbReference type="SAM" id="Phobius"/>
    </source>
</evidence>
<dbReference type="Proteomes" id="UP000199623">
    <property type="component" value="Unassembled WGS sequence"/>
</dbReference>
<feature type="compositionally biased region" description="Pro residues" evidence="1">
    <location>
        <begin position="382"/>
        <end position="408"/>
    </location>
</feature>
<feature type="compositionally biased region" description="Low complexity" evidence="1">
    <location>
        <begin position="410"/>
        <end position="447"/>
    </location>
</feature>
<evidence type="ECO:0000313" key="4">
    <source>
        <dbReference type="Proteomes" id="UP000199623"/>
    </source>
</evidence>
<dbReference type="EMBL" id="FNCC01000005">
    <property type="protein sequence ID" value="SDG08968.1"/>
    <property type="molecule type" value="Genomic_DNA"/>
</dbReference>
<feature type="compositionally biased region" description="Low complexity" evidence="1">
    <location>
        <begin position="539"/>
        <end position="569"/>
    </location>
</feature>
<dbReference type="PRINTS" id="PR01217">
    <property type="entry name" value="PRICHEXTENSN"/>
</dbReference>
<feature type="region of interest" description="Disordered" evidence="1">
    <location>
        <begin position="318"/>
        <end position="337"/>
    </location>
</feature>
<dbReference type="STRING" id="200378.SAMN05216553_105280"/>
<feature type="region of interest" description="Disordered" evidence="1">
    <location>
        <begin position="539"/>
        <end position="593"/>
    </location>
</feature>
<gene>
    <name evidence="3" type="ORF">SAMN05216553_105280</name>
</gene>
<feature type="region of interest" description="Disordered" evidence="1">
    <location>
        <begin position="351"/>
        <end position="449"/>
    </location>
</feature>
<dbReference type="SUPFAM" id="SSF50969">
    <property type="entry name" value="YVTN repeat-like/Quinoprotein amine dehydrogenase"/>
    <property type="match status" value="1"/>
</dbReference>
<keyword evidence="2" id="KW-0472">Membrane</keyword>
<name>A0A1G7RDX3_9PSEU</name>
<evidence type="ECO:0000313" key="3">
    <source>
        <dbReference type="EMBL" id="SDG08968.1"/>
    </source>
</evidence>
<keyword evidence="4" id="KW-1185">Reference proteome</keyword>
<dbReference type="RefSeq" id="WP_090049035.1">
    <property type="nucleotide sequence ID" value="NZ_FNCC01000005.1"/>
</dbReference>
<feature type="compositionally biased region" description="Pro residues" evidence="1">
    <location>
        <begin position="570"/>
        <end position="586"/>
    </location>
</feature>